<dbReference type="OrthoDB" id="9801163at2"/>
<dbReference type="GO" id="GO:0043190">
    <property type="term" value="C:ATP-binding cassette (ABC) transporter complex"/>
    <property type="evidence" value="ECO:0007669"/>
    <property type="project" value="InterPro"/>
</dbReference>
<gene>
    <name evidence="3" type="ORF">TDSAC_0808</name>
</gene>
<feature type="domain" description="ABC-type glycine betaine transport system substrate-binding" evidence="2">
    <location>
        <begin position="28"/>
        <end position="78"/>
    </location>
</feature>
<dbReference type="RefSeq" id="WP_108308987.1">
    <property type="nucleotide sequence ID" value="NZ_CP020921.1"/>
</dbReference>
<feature type="chain" id="PRO_5039357049" evidence="1">
    <location>
        <begin position="20"/>
        <end position="91"/>
    </location>
</feature>
<keyword evidence="1" id="KW-0732">Signal</keyword>
<dbReference type="KEGG" id="taci:TDSAC_0808"/>
<evidence type="ECO:0000256" key="1">
    <source>
        <dbReference type="SAM" id="SignalP"/>
    </source>
</evidence>
<sequence>MKKIFVLLLVIAVASLVSIGCSNNSKTKTIVIGSKPFNEQYIVANMMATLLKENGFNVEIKEGLGGSLINFEALKKDQAVWVGILALFLTH</sequence>
<reference evidence="3 4" key="1">
    <citation type="submission" date="2017-04" db="EMBL/GenBank/DDBJ databases">
        <title>Genomic insights into metabolism of Thermodesulfobium acidiphilum.</title>
        <authorList>
            <person name="Toshchakov S.V."/>
            <person name="Frolov E.N."/>
            <person name="Kublanov I.V."/>
            <person name="Samarov N.I."/>
            <person name="Novikov A."/>
            <person name="Lebedinsky A.V."/>
            <person name="Bonch-Osmolovskaya E.A."/>
            <person name="Chernyh N.A."/>
        </authorList>
    </citation>
    <scope>NUCLEOTIDE SEQUENCE [LARGE SCALE GENOMIC DNA]</scope>
    <source>
        <strain evidence="3 4">3127-1</strain>
    </source>
</reference>
<name>A0A2R4W0B5_THEAF</name>
<dbReference type="PROSITE" id="PS51257">
    <property type="entry name" value="PROKAR_LIPOPROTEIN"/>
    <property type="match status" value="1"/>
</dbReference>
<protein>
    <submittedName>
        <fullName evidence="3">Osmoprotectant transport system substrate-binding protein</fullName>
    </submittedName>
</protein>
<dbReference type="GO" id="GO:0022857">
    <property type="term" value="F:transmembrane transporter activity"/>
    <property type="evidence" value="ECO:0007669"/>
    <property type="project" value="InterPro"/>
</dbReference>
<feature type="signal peptide" evidence="1">
    <location>
        <begin position="1"/>
        <end position="19"/>
    </location>
</feature>
<dbReference type="EMBL" id="CP020921">
    <property type="protein sequence ID" value="AWB10166.1"/>
    <property type="molecule type" value="Genomic_DNA"/>
</dbReference>
<organism evidence="3 4">
    <name type="scientific">Thermodesulfobium acidiphilum</name>
    <dbReference type="NCBI Taxonomy" id="1794699"/>
    <lineage>
        <taxon>Bacteria</taxon>
        <taxon>Pseudomonadati</taxon>
        <taxon>Thermodesulfobiota</taxon>
        <taxon>Thermodesulfobiia</taxon>
        <taxon>Thermodesulfobiales</taxon>
        <taxon>Thermodesulfobiaceae</taxon>
        <taxon>Thermodesulfobium</taxon>
    </lineage>
</organism>
<dbReference type="AlphaFoldDB" id="A0A2R4W0B5"/>
<dbReference type="Proteomes" id="UP000244792">
    <property type="component" value="Chromosome"/>
</dbReference>
<evidence type="ECO:0000313" key="3">
    <source>
        <dbReference type="EMBL" id="AWB10166.1"/>
    </source>
</evidence>
<accession>A0A2R4W0B5</accession>
<dbReference type="Gene3D" id="3.40.190.10">
    <property type="entry name" value="Periplasmic binding protein-like II"/>
    <property type="match status" value="1"/>
</dbReference>
<keyword evidence="4" id="KW-1185">Reference proteome</keyword>
<evidence type="ECO:0000313" key="4">
    <source>
        <dbReference type="Proteomes" id="UP000244792"/>
    </source>
</evidence>
<evidence type="ECO:0000259" key="2">
    <source>
        <dbReference type="Pfam" id="PF04069"/>
    </source>
</evidence>
<dbReference type="Pfam" id="PF04069">
    <property type="entry name" value="OpuAC"/>
    <property type="match status" value="1"/>
</dbReference>
<dbReference type="InterPro" id="IPR007210">
    <property type="entry name" value="ABC_Gly_betaine_transp_sub-bd"/>
</dbReference>
<proteinExistence type="predicted"/>
<dbReference type="SUPFAM" id="SSF53850">
    <property type="entry name" value="Periplasmic binding protein-like II"/>
    <property type="match status" value="1"/>
</dbReference>